<dbReference type="Proteomes" id="UP001551011">
    <property type="component" value="Unassembled WGS sequence"/>
</dbReference>
<dbReference type="PRINTS" id="PR00909">
    <property type="entry name" value="SPERMDNBNDNG"/>
</dbReference>
<evidence type="ECO:0000256" key="4">
    <source>
        <dbReference type="ARBA" id="ARBA00022764"/>
    </source>
</evidence>
<evidence type="ECO:0000313" key="6">
    <source>
        <dbReference type="Proteomes" id="UP001551011"/>
    </source>
</evidence>
<evidence type="ECO:0000256" key="2">
    <source>
        <dbReference type="ARBA" id="ARBA00022448"/>
    </source>
</evidence>
<evidence type="ECO:0000313" key="5">
    <source>
        <dbReference type="EMBL" id="MEU5713007.1"/>
    </source>
</evidence>
<reference evidence="5 6" key="1">
    <citation type="submission" date="2024-06" db="EMBL/GenBank/DDBJ databases">
        <title>The Natural Products Discovery Center: Release of the First 8490 Sequenced Strains for Exploring Actinobacteria Biosynthetic Diversity.</title>
        <authorList>
            <person name="Kalkreuter E."/>
            <person name="Kautsar S.A."/>
            <person name="Yang D."/>
            <person name="Bader C.D."/>
            <person name="Teijaro C.N."/>
            <person name="Fluegel L."/>
            <person name="Davis C.M."/>
            <person name="Simpson J.R."/>
            <person name="Lauterbach L."/>
            <person name="Steele A.D."/>
            <person name="Gui C."/>
            <person name="Meng S."/>
            <person name="Li G."/>
            <person name="Viehrig K."/>
            <person name="Ye F."/>
            <person name="Su P."/>
            <person name="Kiefer A.F."/>
            <person name="Nichols A."/>
            <person name="Cepeda A.J."/>
            <person name="Yan W."/>
            <person name="Fan B."/>
            <person name="Jiang Y."/>
            <person name="Adhikari A."/>
            <person name="Zheng C.-J."/>
            <person name="Schuster L."/>
            <person name="Cowan T.M."/>
            <person name="Smanski M.J."/>
            <person name="Chevrette M.G."/>
            <person name="De Carvalho L.P.S."/>
            <person name="Shen B."/>
        </authorList>
    </citation>
    <scope>NUCLEOTIDE SEQUENCE [LARGE SCALE GENOMIC DNA]</scope>
    <source>
        <strain evidence="5 6">NPDC020594</strain>
    </source>
</reference>
<dbReference type="InterPro" id="IPR006059">
    <property type="entry name" value="SBP"/>
</dbReference>
<dbReference type="PANTHER" id="PTHR30222">
    <property type="entry name" value="SPERMIDINE/PUTRESCINE-BINDING PERIPLASMIC PROTEIN"/>
    <property type="match status" value="1"/>
</dbReference>
<dbReference type="Pfam" id="PF13416">
    <property type="entry name" value="SBP_bac_8"/>
    <property type="match status" value="1"/>
</dbReference>
<dbReference type="SUPFAM" id="SSF53850">
    <property type="entry name" value="Periplasmic binding protein-like II"/>
    <property type="match status" value="1"/>
</dbReference>
<dbReference type="RefSeq" id="WP_231406571.1">
    <property type="nucleotide sequence ID" value="NZ_JBEXDP010000117.1"/>
</dbReference>
<dbReference type="EMBL" id="JBFAEG010000043">
    <property type="protein sequence ID" value="MEU5713007.1"/>
    <property type="molecule type" value="Genomic_DNA"/>
</dbReference>
<organism evidence="5 6">
    <name type="scientific">Streptomyces flaveolus</name>
    <dbReference type="NCBI Taxonomy" id="67297"/>
    <lineage>
        <taxon>Bacteria</taxon>
        <taxon>Bacillati</taxon>
        <taxon>Actinomycetota</taxon>
        <taxon>Actinomycetes</taxon>
        <taxon>Kitasatosporales</taxon>
        <taxon>Streptomycetaceae</taxon>
        <taxon>Streptomyces</taxon>
    </lineage>
</organism>
<gene>
    <name evidence="5" type="ORF">AB0H04_40380</name>
</gene>
<dbReference type="InterPro" id="IPR006311">
    <property type="entry name" value="TAT_signal"/>
</dbReference>
<dbReference type="PROSITE" id="PS51318">
    <property type="entry name" value="TAT"/>
    <property type="match status" value="1"/>
</dbReference>
<sequence length="424" mass="46356">MMPLQPTPPAPWLRGLTERRCSRRGLLRAALGAAALAPLAACSVPGARKPVPGTAAEIAAAVGDFWTGRKKKGRLSFANYTQYIDTDPGDQGRHPTLEAFTRETGIKVSYDEVIDDSASWFGKVQPEFASGQGIGYDLMVLGGDSYLTKYIELGYLAPLDHSRLPHFAEYGGATFKNSSFDRGNVYTVPWQSGMTGIGYDPAKVGRKITSWQDLLDPKLRGKVGMWNDAVQMGNIALLAVGVDPETSTHADWRKAAAWLRQQRDAGLVRSYSTATYQSSLQRGDLYASLVYSGDVFQANRSGSRLEFVIPDEGGLLWTDNLCIPSTAAHPVDALTYMDYVYRPEVAAKISETVQFVCPVPAAQPVIQRDAAAATGELRSLLGSLSTSPLVFPTKADEAKLRHLRVLDETEEKQWNALFEPIYQS</sequence>
<keyword evidence="3" id="KW-0732">Signal</keyword>
<comment type="subcellular location">
    <subcellularLocation>
        <location evidence="1">Periplasm</location>
    </subcellularLocation>
</comment>
<dbReference type="InterPro" id="IPR001188">
    <property type="entry name" value="Sperm_putr-bd"/>
</dbReference>
<keyword evidence="4" id="KW-0574">Periplasm</keyword>
<dbReference type="CDD" id="cd13590">
    <property type="entry name" value="PBP2_PotD_PotF_like"/>
    <property type="match status" value="1"/>
</dbReference>
<protein>
    <submittedName>
        <fullName evidence="5">Spermidine/putrescine ABC transporter substrate-binding protein</fullName>
    </submittedName>
</protein>
<name>A0ABV3AMS1_9ACTN</name>
<dbReference type="Gene3D" id="3.40.190.10">
    <property type="entry name" value="Periplasmic binding protein-like II"/>
    <property type="match status" value="2"/>
</dbReference>
<keyword evidence="2" id="KW-0813">Transport</keyword>
<dbReference type="PANTHER" id="PTHR30222:SF17">
    <property type="entry name" value="SPERMIDINE_PUTRESCINE-BINDING PERIPLASMIC PROTEIN"/>
    <property type="match status" value="1"/>
</dbReference>
<keyword evidence="6" id="KW-1185">Reference proteome</keyword>
<evidence type="ECO:0000256" key="3">
    <source>
        <dbReference type="ARBA" id="ARBA00022729"/>
    </source>
</evidence>
<comment type="caution">
    <text evidence="5">The sequence shown here is derived from an EMBL/GenBank/DDBJ whole genome shotgun (WGS) entry which is preliminary data.</text>
</comment>
<proteinExistence type="predicted"/>
<evidence type="ECO:0000256" key="1">
    <source>
        <dbReference type="ARBA" id="ARBA00004418"/>
    </source>
</evidence>
<accession>A0ABV3AMS1</accession>